<evidence type="ECO:0008006" key="7">
    <source>
        <dbReference type="Google" id="ProtNLM"/>
    </source>
</evidence>
<dbReference type="Proteomes" id="UP000033451">
    <property type="component" value="Unassembled WGS sequence"/>
</dbReference>
<dbReference type="GO" id="GO:0032259">
    <property type="term" value="P:methylation"/>
    <property type="evidence" value="ECO:0007669"/>
    <property type="project" value="UniProtKB-KW"/>
</dbReference>
<evidence type="ECO:0000256" key="2">
    <source>
        <dbReference type="ARBA" id="ARBA00022679"/>
    </source>
</evidence>
<dbReference type="Gene3D" id="3.40.50.150">
    <property type="entry name" value="Vaccinia Virus protein VP39"/>
    <property type="match status" value="1"/>
</dbReference>
<evidence type="ECO:0000313" key="5">
    <source>
        <dbReference type="EMBL" id="KJL42012.1"/>
    </source>
</evidence>
<sequence>MTNINPPVTPAPDCLAQYGPYDAILADVPWPGQTGEKHYDTMSLSEISGLADAVKSVSAENAWLFFWTTKGLFHEAQGIMRDWGFEPIDWITWGKLNRYGMGGIKSGVRRATEYLLVGTRGKVTPASHVVPDWFAAWVAKHSEKPHFQYAYVDALAGMDVKRLELFARHKQPGWDVWGNEIESDVSFLKFGYAVPSDFTDNRKQENGRES</sequence>
<dbReference type="GO" id="GO:0008168">
    <property type="term" value="F:methyltransferase activity"/>
    <property type="evidence" value="ECO:0007669"/>
    <property type="project" value="UniProtKB-KW"/>
</dbReference>
<dbReference type="SUPFAM" id="SSF53335">
    <property type="entry name" value="S-adenosyl-L-methionine-dependent methyltransferases"/>
    <property type="match status" value="1"/>
</dbReference>
<evidence type="ECO:0000256" key="4">
    <source>
        <dbReference type="PROSITE-ProRule" id="PRU00489"/>
    </source>
</evidence>
<dbReference type="OrthoDB" id="9800596at2"/>
<name>A0A0F0M0L1_9MICO</name>
<keyword evidence="6" id="KW-1185">Reference proteome</keyword>
<protein>
    <recommendedName>
        <fullName evidence="7">DNA methyltransferase</fullName>
    </recommendedName>
</protein>
<accession>A0A0F0M0L1</accession>
<evidence type="ECO:0000256" key="3">
    <source>
        <dbReference type="ARBA" id="ARBA00022691"/>
    </source>
</evidence>
<dbReference type="PROSITE" id="PS51143">
    <property type="entry name" value="MT_A70"/>
    <property type="match status" value="1"/>
</dbReference>
<evidence type="ECO:0000256" key="1">
    <source>
        <dbReference type="ARBA" id="ARBA00022603"/>
    </source>
</evidence>
<keyword evidence="1" id="KW-0489">Methyltransferase</keyword>
<dbReference type="Pfam" id="PF05063">
    <property type="entry name" value="MT-A70"/>
    <property type="match status" value="1"/>
</dbReference>
<dbReference type="PANTHER" id="PTHR12829">
    <property type="entry name" value="N6-ADENOSINE-METHYLTRANSFERASE"/>
    <property type="match status" value="1"/>
</dbReference>
<keyword evidence="3" id="KW-0949">S-adenosyl-L-methionine</keyword>
<reference evidence="5 6" key="1">
    <citation type="submission" date="2015-02" db="EMBL/GenBank/DDBJ databases">
        <title>Draft genome sequences of ten Microbacterium spp. with emphasis on heavy metal contaminated environments.</title>
        <authorList>
            <person name="Corretto E."/>
        </authorList>
    </citation>
    <scope>NUCLEOTIDE SEQUENCE [LARGE SCALE GENOMIC DNA]</scope>
    <source>
        <strain evidence="5 6">DSM 18659</strain>
    </source>
</reference>
<dbReference type="PANTHER" id="PTHR12829:SF7">
    <property type="entry name" value="N6-ADENOSINE-METHYLTRANSFERASE CATALYTIC SUBUNIT"/>
    <property type="match status" value="1"/>
</dbReference>
<dbReference type="EMBL" id="JYIY01000049">
    <property type="protein sequence ID" value="KJL42012.1"/>
    <property type="molecule type" value="Genomic_DNA"/>
</dbReference>
<dbReference type="AlphaFoldDB" id="A0A0F0M0L1"/>
<proteinExistence type="inferred from homology"/>
<dbReference type="InterPro" id="IPR007757">
    <property type="entry name" value="MT-A70-like"/>
</dbReference>
<evidence type="ECO:0000313" key="6">
    <source>
        <dbReference type="Proteomes" id="UP000033451"/>
    </source>
</evidence>
<dbReference type="RefSeq" id="WP_048809433.1">
    <property type="nucleotide sequence ID" value="NZ_JYIY01000049.1"/>
</dbReference>
<dbReference type="InterPro" id="IPR029063">
    <property type="entry name" value="SAM-dependent_MTases_sf"/>
</dbReference>
<keyword evidence="2" id="KW-0808">Transferase</keyword>
<comment type="similarity">
    <text evidence="4">Belongs to the MT-A70-like family.</text>
</comment>
<organism evidence="5 6">
    <name type="scientific">Microbacterium ginsengisoli</name>
    <dbReference type="NCBI Taxonomy" id="400772"/>
    <lineage>
        <taxon>Bacteria</taxon>
        <taxon>Bacillati</taxon>
        <taxon>Actinomycetota</taxon>
        <taxon>Actinomycetes</taxon>
        <taxon>Micrococcales</taxon>
        <taxon>Microbacteriaceae</taxon>
        <taxon>Microbacterium</taxon>
    </lineage>
</organism>
<comment type="caution">
    <text evidence="5">The sequence shown here is derived from an EMBL/GenBank/DDBJ whole genome shotgun (WGS) entry which is preliminary data.</text>
</comment>
<dbReference type="PATRIC" id="fig|400772.4.peg.336"/>
<dbReference type="STRING" id="400772.RR49_00310"/>
<gene>
    <name evidence="5" type="ORF">RR49_00310</name>
</gene>